<evidence type="ECO:0000313" key="2">
    <source>
        <dbReference type="Proteomes" id="UP000054172"/>
    </source>
</evidence>
<name>A0A0Q4B581_9BACT</name>
<protein>
    <submittedName>
        <fullName evidence="1">Uncharacterized protein</fullName>
    </submittedName>
</protein>
<sequence>MIGGQCRNRIAMRPSKRDAARRVVLYVMRRGIVRASTLATFCIAPTKRRWAIAPIDRKVISYHDAARRVATVFEKWNCKIRTDLPEEPYKD</sequence>
<dbReference type="Proteomes" id="UP000054172">
    <property type="component" value="Unassembled WGS sequence"/>
</dbReference>
<comment type="caution">
    <text evidence="1">The sequence shown here is derived from an EMBL/GenBank/DDBJ whole genome shotgun (WGS) entry which is preliminary data.</text>
</comment>
<gene>
    <name evidence="1" type="ORF">AL399_08835</name>
</gene>
<evidence type="ECO:0000313" key="1">
    <source>
        <dbReference type="EMBL" id="KQM08160.1"/>
    </source>
</evidence>
<dbReference type="AlphaFoldDB" id="A0A0Q4B581"/>
<reference evidence="1" key="1">
    <citation type="submission" date="2015-08" db="EMBL/GenBank/DDBJ databases">
        <title>Candidatus Bacteriodes Periocalifornicus.</title>
        <authorList>
            <person name="McLean J.S."/>
            <person name="Kelley S."/>
        </authorList>
    </citation>
    <scope>NUCLEOTIDE SEQUENCE [LARGE SCALE GENOMIC DNA]</scope>
    <source>
        <strain evidence="1">12B</strain>
    </source>
</reference>
<accession>A0A0Q4B581</accession>
<proteinExistence type="predicted"/>
<dbReference type="EMBL" id="LIIK01000062">
    <property type="protein sequence ID" value="KQM08160.1"/>
    <property type="molecule type" value="Genomic_DNA"/>
</dbReference>
<keyword evidence="2" id="KW-1185">Reference proteome</keyword>
<organism evidence="1 2">
    <name type="scientific">Candidatus [Bacteroides] periocalifornicus</name>
    <dbReference type="NCBI Taxonomy" id="1702214"/>
    <lineage>
        <taxon>Bacteria</taxon>
        <taxon>Pseudomonadati</taxon>
        <taxon>Bacteroidota</taxon>
    </lineage>
</organism>
<dbReference type="PATRIC" id="fig|1702214.3.peg.449"/>
<dbReference type="STRING" id="1702214.AL399_08835"/>